<dbReference type="AlphaFoldDB" id="A0A9E5A6K4"/>
<reference evidence="4" key="1">
    <citation type="submission" date="2022-12" db="EMBL/GenBank/DDBJ databases">
        <title>Reclassification of two methanogenic archaea species isolated from the Kolyma lowland permafrost.</title>
        <authorList>
            <person name="Trubitsyn V.E."/>
            <person name="Rivkina E.M."/>
            <person name="Shcherbakova V.A."/>
        </authorList>
    </citation>
    <scope>NUCLEOTIDE SEQUENCE</scope>
    <source>
        <strain evidence="3">M2</strain>
        <strain evidence="4">MK4</strain>
    </source>
</reference>
<keyword evidence="2" id="KW-0368">Histidine biosynthesis</keyword>
<accession>A0A9E5A6K4</accession>
<dbReference type="Proteomes" id="UP001074446">
    <property type="component" value="Unassembled WGS sequence"/>
</dbReference>
<dbReference type="GO" id="GO:0000162">
    <property type="term" value="P:L-tryptophan biosynthetic process"/>
    <property type="evidence" value="ECO:0007669"/>
    <property type="project" value="TreeGrafter"/>
</dbReference>
<evidence type="ECO:0000256" key="2">
    <source>
        <dbReference type="RuleBase" id="RU003657"/>
    </source>
</evidence>
<evidence type="ECO:0000313" key="3">
    <source>
        <dbReference type="EMBL" id="MCZ3364599.1"/>
    </source>
</evidence>
<dbReference type="InterPro" id="IPR011060">
    <property type="entry name" value="RibuloseP-bd_barrel"/>
</dbReference>
<name>A0A9E5A6K4_9EURY</name>
<dbReference type="PANTHER" id="PTHR43090">
    <property type="entry name" value="1-(5-PHOSPHORIBOSYL)-5-[(5-PHOSPHORIBOSYLAMINO)METHYLIDENEAMINO] IMIDAZOLE-4-CARBOXAMIDE ISOMERASE"/>
    <property type="match status" value="1"/>
</dbReference>
<dbReference type="EMBL" id="JAPVER010000018">
    <property type="protein sequence ID" value="MCZ3364599.1"/>
    <property type="molecule type" value="Genomic_DNA"/>
</dbReference>
<dbReference type="InterPro" id="IPR006062">
    <property type="entry name" value="His_biosynth"/>
</dbReference>
<dbReference type="InterPro" id="IPR004650">
    <property type="entry name" value="HisA/F-archaeal"/>
</dbReference>
<organism evidence="4">
    <name type="scientific">Methanobacterium veterum</name>
    <dbReference type="NCBI Taxonomy" id="408577"/>
    <lineage>
        <taxon>Archaea</taxon>
        <taxon>Methanobacteriati</taxon>
        <taxon>Methanobacteriota</taxon>
        <taxon>Methanomada group</taxon>
        <taxon>Methanobacteria</taxon>
        <taxon>Methanobacteriales</taxon>
        <taxon>Methanobacteriaceae</taxon>
        <taxon>Methanobacterium</taxon>
    </lineage>
</organism>
<dbReference type="CDD" id="cd04723">
    <property type="entry name" value="HisA_HisF"/>
    <property type="match status" value="1"/>
</dbReference>
<sequence>MIIPVLDLKNGIAVSGKSGKRETYKPLKTVFHESASPEEIAKSLRDAGAVRIYIADLDSIENRKSNFDVIRKVNKHIPVMLDCGAKSVSDVQKALEAADKVIIATETLENMDELNNIFDKFDKNRLIISIDIKDGKIFSKCLNIDVNYFIRKIEELNPQEVILLDISQVGTEKGVNEELIKKFLKLPLIIGGGITSKDIPKLEKLGINKFLVGSALHNGKLALKI</sequence>
<dbReference type="Gene3D" id="3.20.20.70">
    <property type="entry name" value="Aldolase class I"/>
    <property type="match status" value="1"/>
</dbReference>
<comment type="similarity">
    <text evidence="1 2">Belongs to the HisA/HisF family.</text>
</comment>
<protein>
    <submittedName>
        <fullName evidence="4">HisA/HisF family protein</fullName>
    </submittedName>
</protein>
<dbReference type="GO" id="GO:0005737">
    <property type="term" value="C:cytoplasm"/>
    <property type="evidence" value="ECO:0007669"/>
    <property type="project" value="TreeGrafter"/>
</dbReference>
<dbReference type="SUPFAM" id="SSF51366">
    <property type="entry name" value="Ribulose-phoshate binding barrel"/>
    <property type="match status" value="1"/>
</dbReference>
<dbReference type="InterPro" id="IPR013785">
    <property type="entry name" value="Aldolase_TIM"/>
</dbReference>
<dbReference type="Proteomes" id="UP001068021">
    <property type="component" value="Unassembled WGS sequence"/>
</dbReference>
<dbReference type="InterPro" id="IPR044524">
    <property type="entry name" value="Isoase_HisA-like"/>
</dbReference>
<evidence type="ECO:0000313" key="4">
    <source>
        <dbReference type="EMBL" id="MCZ3372353.1"/>
    </source>
</evidence>
<evidence type="ECO:0000313" key="5">
    <source>
        <dbReference type="Proteomes" id="UP001068021"/>
    </source>
</evidence>
<dbReference type="NCBIfam" id="TIGR00734">
    <property type="entry name" value="hisAF_rel"/>
    <property type="match status" value="1"/>
</dbReference>
<gene>
    <name evidence="4" type="ORF">O3H35_06885</name>
    <name evidence="3" type="ORF">O3H54_01770</name>
</gene>
<dbReference type="GO" id="GO:0003949">
    <property type="term" value="F:1-(5-phosphoribosyl)-5-[(5-phosphoribosylamino)methylideneamino]imidazole-4-carboxamide isomerase activity"/>
    <property type="evidence" value="ECO:0007669"/>
    <property type="project" value="InterPro"/>
</dbReference>
<dbReference type="GO" id="GO:0000105">
    <property type="term" value="P:L-histidine biosynthetic process"/>
    <property type="evidence" value="ECO:0007669"/>
    <property type="project" value="UniProtKB-KW"/>
</dbReference>
<dbReference type="EMBL" id="JAPVES010000030">
    <property type="protein sequence ID" value="MCZ3372353.1"/>
    <property type="molecule type" value="Genomic_DNA"/>
</dbReference>
<proteinExistence type="inferred from homology"/>
<dbReference type="PANTHER" id="PTHR43090:SF2">
    <property type="entry name" value="1-(5-PHOSPHORIBOSYL)-5-[(5-PHOSPHORIBOSYLAMINO)METHYLIDENEAMINO] IMIDAZOLE-4-CARBOXAMIDE ISOMERASE"/>
    <property type="match status" value="1"/>
</dbReference>
<evidence type="ECO:0000256" key="1">
    <source>
        <dbReference type="ARBA" id="ARBA00009667"/>
    </source>
</evidence>
<dbReference type="RefSeq" id="WP_048079946.1">
    <property type="nucleotide sequence ID" value="NZ_JAPVER010000018.1"/>
</dbReference>
<comment type="caution">
    <text evidence="4">The sequence shown here is derived from an EMBL/GenBank/DDBJ whole genome shotgun (WGS) entry which is preliminary data.</text>
</comment>
<keyword evidence="5" id="KW-1185">Reference proteome</keyword>
<keyword evidence="2" id="KW-0028">Amino-acid biosynthesis</keyword>
<dbReference type="Pfam" id="PF00977">
    <property type="entry name" value="His_biosynth"/>
    <property type="match status" value="1"/>
</dbReference>